<dbReference type="InterPro" id="IPR006626">
    <property type="entry name" value="PbH1"/>
</dbReference>
<name>A0A7J6EG42_CANSA</name>
<evidence type="ECO:0000256" key="2">
    <source>
        <dbReference type="ARBA" id="ARBA00008834"/>
    </source>
</evidence>
<evidence type="ECO:0000256" key="5">
    <source>
        <dbReference type="ARBA" id="ARBA00022801"/>
    </source>
</evidence>
<organism evidence="9 10">
    <name type="scientific">Cannabis sativa</name>
    <name type="common">Hemp</name>
    <name type="synonym">Marijuana</name>
    <dbReference type="NCBI Taxonomy" id="3483"/>
    <lineage>
        <taxon>Eukaryota</taxon>
        <taxon>Viridiplantae</taxon>
        <taxon>Streptophyta</taxon>
        <taxon>Embryophyta</taxon>
        <taxon>Tracheophyta</taxon>
        <taxon>Spermatophyta</taxon>
        <taxon>Magnoliopsida</taxon>
        <taxon>eudicotyledons</taxon>
        <taxon>Gunneridae</taxon>
        <taxon>Pentapetalae</taxon>
        <taxon>rosids</taxon>
        <taxon>fabids</taxon>
        <taxon>Rosales</taxon>
        <taxon>Cannabaceae</taxon>
        <taxon>Cannabis</taxon>
    </lineage>
</organism>
<evidence type="ECO:0000256" key="4">
    <source>
        <dbReference type="ARBA" id="ARBA00022525"/>
    </source>
</evidence>
<keyword evidence="3" id="KW-0134">Cell wall</keyword>
<protein>
    <recommendedName>
        <fullName evidence="11">Polygalacturonase</fullName>
    </recommendedName>
</protein>
<dbReference type="Proteomes" id="UP000583929">
    <property type="component" value="Unassembled WGS sequence"/>
</dbReference>
<comment type="similarity">
    <text evidence="2 8">Belongs to the glycosyl hydrolase 28 family.</text>
</comment>
<dbReference type="InterPro" id="IPR012334">
    <property type="entry name" value="Pectin_lyas_fold"/>
</dbReference>
<proteinExistence type="inferred from homology"/>
<evidence type="ECO:0000256" key="6">
    <source>
        <dbReference type="ARBA" id="ARBA00023295"/>
    </source>
</evidence>
<dbReference type="InterPro" id="IPR011050">
    <property type="entry name" value="Pectin_lyase_fold/virulence"/>
</dbReference>
<dbReference type="GO" id="GO:0071555">
    <property type="term" value="P:cell wall organization"/>
    <property type="evidence" value="ECO:0007669"/>
    <property type="project" value="UniProtKB-KW"/>
</dbReference>
<keyword evidence="4" id="KW-0964">Secreted</keyword>
<keyword evidence="10" id="KW-1185">Reference proteome</keyword>
<keyword evidence="7" id="KW-0961">Cell wall biogenesis/degradation</keyword>
<evidence type="ECO:0008006" key="11">
    <source>
        <dbReference type="Google" id="ProtNLM"/>
    </source>
</evidence>
<evidence type="ECO:0000313" key="10">
    <source>
        <dbReference type="Proteomes" id="UP000583929"/>
    </source>
</evidence>
<comment type="caution">
    <text evidence="9">The sequence shown here is derived from an EMBL/GenBank/DDBJ whole genome shotgun (WGS) entry which is preliminary data.</text>
</comment>
<evidence type="ECO:0000256" key="3">
    <source>
        <dbReference type="ARBA" id="ARBA00022512"/>
    </source>
</evidence>
<keyword evidence="5 8" id="KW-0378">Hydrolase</keyword>
<dbReference type="Pfam" id="PF00295">
    <property type="entry name" value="Glyco_hydro_28"/>
    <property type="match status" value="2"/>
</dbReference>
<dbReference type="PANTHER" id="PTHR31375">
    <property type="match status" value="1"/>
</dbReference>
<sequence length="366" mass="39680">MEKSENKERDIQSVSFLRYYTKTASRSVVGESSAVQFTSTSDADQRRPPSVLVFCDMDPKISYLIILVLFGMIFSSRCYGQNIYNVLDFGATGNGTNDDSQAVLMAWKKACGSTSGTSMDGYVVAPSNISEWEGYERGSWLHFLNVNGLIVTGNGIFDGYGDIWWNIAKHGGGVQAPAGLGFHHCNNLKLNGFASKNSPNKHITIQGCIGVTISNVHILAPKTSPNTDGIMISYSSQLNIHDCFIATGVGTTPSTVEHVHVKNCTFKGTLNGARIKTWNSGVGYARNITFEHITLLNSENPIIIDQDYAYLEAITLDCAKLGCSGIVMESVNLISALPGKNVTSFCKNADGIVISTYPNVPCLNKE</sequence>
<gene>
    <name evidence="9" type="ORF">G4B88_009724</name>
</gene>
<evidence type="ECO:0000313" key="9">
    <source>
        <dbReference type="EMBL" id="KAF4357405.1"/>
    </source>
</evidence>
<keyword evidence="6 8" id="KW-0326">Glycosidase</keyword>
<dbReference type="GO" id="GO:0005975">
    <property type="term" value="P:carbohydrate metabolic process"/>
    <property type="evidence" value="ECO:0007669"/>
    <property type="project" value="InterPro"/>
</dbReference>
<dbReference type="EMBL" id="JAATIQ010000406">
    <property type="protein sequence ID" value="KAF4357405.1"/>
    <property type="molecule type" value="Genomic_DNA"/>
</dbReference>
<dbReference type="AlphaFoldDB" id="A0A7J6EG42"/>
<dbReference type="SUPFAM" id="SSF51126">
    <property type="entry name" value="Pectin lyase-like"/>
    <property type="match status" value="1"/>
</dbReference>
<dbReference type="InterPro" id="IPR000743">
    <property type="entry name" value="Glyco_hydro_28"/>
</dbReference>
<comment type="subcellular location">
    <subcellularLocation>
        <location evidence="1">Secreted</location>
        <location evidence="1">Cell wall</location>
    </subcellularLocation>
</comment>
<accession>A0A7J6EG42</accession>
<dbReference type="Gene3D" id="2.160.20.10">
    <property type="entry name" value="Single-stranded right-handed beta-helix, Pectin lyase-like"/>
    <property type="match status" value="1"/>
</dbReference>
<reference evidence="9 10" key="1">
    <citation type="journal article" date="2020" name="bioRxiv">
        <title>Sequence and annotation of 42 cannabis genomes reveals extensive copy number variation in cannabinoid synthesis and pathogen resistance genes.</title>
        <authorList>
            <person name="Mckernan K.J."/>
            <person name="Helbert Y."/>
            <person name="Kane L.T."/>
            <person name="Ebling H."/>
            <person name="Zhang L."/>
            <person name="Liu B."/>
            <person name="Eaton Z."/>
            <person name="Mclaughlin S."/>
            <person name="Kingan S."/>
            <person name="Baybayan P."/>
            <person name="Concepcion G."/>
            <person name="Jordan M."/>
            <person name="Riva A."/>
            <person name="Barbazuk W."/>
            <person name="Harkins T."/>
        </authorList>
    </citation>
    <scope>NUCLEOTIDE SEQUENCE [LARGE SCALE GENOMIC DNA]</scope>
    <source>
        <strain evidence="10">cv. Jamaican Lion 4</strain>
        <tissue evidence="9">Leaf</tissue>
    </source>
</reference>
<dbReference type="SMART" id="SM00710">
    <property type="entry name" value="PbH1"/>
    <property type="match status" value="3"/>
</dbReference>
<evidence type="ECO:0000256" key="7">
    <source>
        <dbReference type="ARBA" id="ARBA00023316"/>
    </source>
</evidence>
<evidence type="ECO:0000256" key="8">
    <source>
        <dbReference type="RuleBase" id="RU361169"/>
    </source>
</evidence>
<dbReference type="GO" id="GO:0004650">
    <property type="term" value="F:polygalacturonase activity"/>
    <property type="evidence" value="ECO:0007669"/>
    <property type="project" value="InterPro"/>
</dbReference>
<evidence type="ECO:0000256" key="1">
    <source>
        <dbReference type="ARBA" id="ARBA00004191"/>
    </source>
</evidence>